<dbReference type="EMBL" id="CP089291">
    <property type="protein sequence ID" value="UOF90823.1"/>
    <property type="molecule type" value="Genomic_DNA"/>
</dbReference>
<dbReference type="GO" id="GO:0005524">
    <property type="term" value="F:ATP binding"/>
    <property type="evidence" value="ECO:0007669"/>
    <property type="project" value="UniProtKB-KW"/>
</dbReference>
<dbReference type="InterPro" id="IPR002611">
    <property type="entry name" value="IstB_ATP-bd"/>
</dbReference>
<dbReference type="Gene3D" id="3.40.50.300">
    <property type="entry name" value="P-loop containing nucleotide triphosphate hydrolases"/>
    <property type="match status" value="1"/>
</dbReference>
<evidence type="ECO:0000313" key="2">
    <source>
        <dbReference type="EMBL" id="UOF90823.1"/>
    </source>
</evidence>
<dbReference type="PANTHER" id="PTHR30050">
    <property type="entry name" value="CHROMOSOMAL REPLICATION INITIATOR PROTEIN DNAA"/>
    <property type="match status" value="1"/>
</dbReference>
<dbReference type="SUPFAM" id="SSF52540">
    <property type="entry name" value="P-loop containing nucleoside triphosphate hydrolases"/>
    <property type="match status" value="1"/>
</dbReference>
<reference evidence="2" key="1">
    <citation type="submission" date="2021-12" db="EMBL/GenBank/DDBJ databases">
        <title>Alicyclobacillaceae gen. nov., sp. nov., isolated from chalcocite enrichment system.</title>
        <authorList>
            <person name="Jiang Z."/>
        </authorList>
    </citation>
    <scope>NUCLEOTIDE SEQUENCE</scope>
    <source>
        <strain evidence="2">MYW30-H2</strain>
    </source>
</reference>
<keyword evidence="2" id="KW-0547">Nucleotide-binding</keyword>
<dbReference type="Pfam" id="PF01695">
    <property type="entry name" value="IstB_IS21"/>
    <property type="match status" value="1"/>
</dbReference>
<dbReference type="InterPro" id="IPR027417">
    <property type="entry name" value="P-loop_NTPase"/>
</dbReference>
<accession>A0ABY4CJX8</accession>
<organism evidence="2 3">
    <name type="scientific">Fodinisporobacter ferrooxydans</name>
    <dbReference type="NCBI Taxonomy" id="2901836"/>
    <lineage>
        <taxon>Bacteria</taxon>
        <taxon>Bacillati</taxon>
        <taxon>Bacillota</taxon>
        <taxon>Bacilli</taxon>
        <taxon>Bacillales</taxon>
        <taxon>Alicyclobacillaceae</taxon>
        <taxon>Fodinisporobacter</taxon>
    </lineage>
</organism>
<keyword evidence="3" id="KW-1185">Reference proteome</keyword>
<dbReference type="PANTHER" id="PTHR30050:SF10">
    <property type="entry name" value="PHAGE-LIKE ELEMENT PBSX PROTEIN XKDC"/>
    <property type="match status" value="1"/>
</dbReference>
<feature type="domain" description="IstB-like ATP-binding" evidence="1">
    <location>
        <begin position="82"/>
        <end position="214"/>
    </location>
</feature>
<gene>
    <name evidence="2" type="ORF">LSG31_00625</name>
</gene>
<proteinExistence type="predicted"/>
<sequence length="243" mass="28265">MNQSNSATIFCKKCNDEAGYLVKDDNDNDIWRMCDCVEQRRARRLMRTSELTDELRKLGFKNFLKDGRPACVMRAYETASNYYRQFDHVRYDRQNSIALLGVPGTGKTHLLVAACNNLLTKGISVLYFPHVEGFNNLKDNLDELETKIGYMKNVDVLYWDDLFKGRKTPTDFQLEQFFGVINYRYLNNKPIMVSSEKTVDQLMDIDQAIASRIYEMCKHFLVIMELTPEEKAAGMKLNYRLEG</sequence>
<dbReference type="NCBIfam" id="NF005378">
    <property type="entry name" value="PRK06921.1"/>
    <property type="match status" value="1"/>
</dbReference>
<evidence type="ECO:0000313" key="3">
    <source>
        <dbReference type="Proteomes" id="UP000830167"/>
    </source>
</evidence>
<name>A0ABY4CJX8_9BACL</name>
<protein>
    <submittedName>
        <fullName evidence="2">ATP-binding protein</fullName>
    </submittedName>
</protein>
<evidence type="ECO:0000259" key="1">
    <source>
        <dbReference type="Pfam" id="PF01695"/>
    </source>
</evidence>
<dbReference type="CDD" id="cd00009">
    <property type="entry name" value="AAA"/>
    <property type="match status" value="1"/>
</dbReference>
<dbReference type="Proteomes" id="UP000830167">
    <property type="component" value="Chromosome"/>
</dbReference>
<keyword evidence="2" id="KW-0067">ATP-binding</keyword>